<organism evidence="1 2">
    <name type="scientific">Kordiimonas lipolytica</name>
    <dbReference type="NCBI Taxonomy" id="1662421"/>
    <lineage>
        <taxon>Bacteria</taxon>
        <taxon>Pseudomonadati</taxon>
        <taxon>Pseudomonadota</taxon>
        <taxon>Alphaproteobacteria</taxon>
        <taxon>Kordiimonadales</taxon>
        <taxon>Kordiimonadaceae</taxon>
        <taxon>Kordiimonas</taxon>
    </lineage>
</organism>
<sequence length="178" mass="19561">MEQGSDVTEQATIIDFLGASLRGLEASGRAILSPNQQKLADDIADALDRELEDMVSQLEAVASCQQEEDLEDDTPEEELPPFAAFCAGLRRIGTTLLPHLVHEFVRLCESRDVPTGPFRWIIQARADAFVAYLLQLAQVHGLAFDDTLTKVGRTEQIALANLGADLRVAMQRELEGLD</sequence>
<proteinExistence type="predicted"/>
<comment type="caution">
    <text evidence="1">The sequence shown here is derived from an EMBL/GenBank/DDBJ whole genome shotgun (WGS) entry which is preliminary data.</text>
</comment>
<evidence type="ECO:0000313" key="1">
    <source>
        <dbReference type="EMBL" id="MFC4349236.1"/>
    </source>
</evidence>
<gene>
    <name evidence="1" type="ORF">ACFO5Q_15395</name>
</gene>
<accession>A0ABV8UDB2</accession>
<dbReference type="RefSeq" id="WP_068146764.1">
    <property type="nucleotide sequence ID" value="NZ_JBHSCR010000016.1"/>
</dbReference>
<dbReference type="Proteomes" id="UP001595776">
    <property type="component" value="Unassembled WGS sequence"/>
</dbReference>
<evidence type="ECO:0000313" key="2">
    <source>
        <dbReference type="Proteomes" id="UP001595776"/>
    </source>
</evidence>
<name>A0ABV8UDB2_9PROT</name>
<protein>
    <submittedName>
        <fullName evidence="1">Uncharacterized protein</fullName>
    </submittedName>
</protein>
<reference evidence="2" key="1">
    <citation type="journal article" date="2019" name="Int. J. Syst. Evol. Microbiol.">
        <title>The Global Catalogue of Microorganisms (GCM) 10K type strain sequencing project: providing services to taxonomists for standard genome sequencing and annotation.</title>
        <authorList>
            <consortium name="The Broad Institute Genomics Platform"/>
            <consortium name="The Broad Institute Genome Sequencing Center for Infectious Disease"/>
            <person name="Wu L."/>
            <person name="Ma J."/>
        </authorList>
    </citation>
    <scope>NUCLEOTIDE SEQUENCE [LARGE SCALE GENOMIC DNA]</scope>
    <source>
        <strain evidence="2">CGMCC 1.15304</strain>
    </source>
</reference>
<keyword evidence="2" id="KW-1185">Reference proteome</keyword>
<dbReference type="EMBL" id="JBHSCR010000016">
    <property type="protein sequence ID" value="MFC4349236.1"/>
    <property type="molecule type" value="Genomic_DNA"/>
</dbReference>